<dbReference type="InParanoid" id="E3NJG5"/>
<dbReference type="AlphaFoldDB" id="E3NJG5"/>
<name>E3NJG5_CAERE</name>
<evidence type="ECO:0000313" key="1">
    <source>
        <dbReference type="EMBL" id="EFP00838.1"/>
    </source>
</evidence>
<dbReference type="Proteomes" id="UP000008281">
    <property type="component" value="Unassembled WGS sequence"/>
</dbReference>
<organism evidence="2">
    <name type="scientific">Caenorhabditis remanei</name>
    <name type="common">Caenorhabditis vulgaris</name>
    <dbReference type="NCBI Taxonomy" id="31234"/>
    <lineage>
        <taxon>Eukaryota</taxon>
        <taxon>Metazoa</taxon>
        <taxon>Ecdysozoa</taxon>
        <taxon>Nematoda</taxon>
        <taxon>Chromadorea</taxon>
        <taxon>Rhabditida</taxon>
        <taxon>Rhabditina</taxon>
        <taxon>Rhabditomorpha</taxon>
        <taxon>Rhabditoidea</taxon>
        <taxon>Rhabditidae</taxon>
        <taxon>Peloderinae</taxon>
        <taxon>Caenorhabditis</taxon>
    </lineage>
</organism>
<keyword evidence="2" id="KW-1185">Reference proteome</keyword>
<sequence>MAREEFKKKENENDPRIQLYTALERIASDRLIYCGNVYFYKKRENEHLSDTDSVIFRQDRGTDLLGDLKGESLRMMTNEIASGCELVKVVTIASKVYGTLGRRTATGEEDYFVKAKGVTLNSETAKKVNFDMVPFHTVLYVGKFHSLCSQARASR</sequence>
<accession>E3NJG5</accession>
<proteinExistence type="predicted"/>
<protein>
    <submittedName>
        <fullName evidence="1">Uncharacterized protein</fullName>
    </submittedName>
</protein>
<dbReference type="HOGENOM" id="CLU_1697157_0_0_1"/>
<dbReference type="EMBL" id="DS268741">
    <property type="protein sequence ID" value="EFP00838.1"/>
    <property type="molecule type" value="Genomic_DNA"/>
</dbReference>
<evidence type="ECO:0000313" key="2">
    <source>
        <dbReference type="Proteomes" id="UP000008281"/>
    </source>
</evidence>
<reference evidence="1" key="1">
    <citation type="submission" date="2007-07" db="EMBL/GenBank/DDBJ databases">
        <title>PCAP assembly of the Caenorhabditis remanei genome.</title>
        <authorList>
            <consortium name="The Caenorhabditis remanei Sequencing Consortium"/>
            <person name="Wilson R.K."/>
        </authorList>
    </citation>
    <scope>NUCLEOTIDE SEQUENCE [LARGE SCALE GENOMIC DNA]</scope>
    <source>
        <strain evidence="1">PB4641</strain>
    </source>
</reference>
<gene>
    <name evidence="1" type="ORF">CRE_07073</name>
</gene>